<evidence type="ECO:0000313" key="5">
    <source>
        <dbReference type="EMBL" id="PIT90378.1"/>
    </source>
</evidence>
<dbReference type="Pfam" id="PF02646">
    <property type="entry name" value="RmuC"/>
    <property type="match status" value="1"/>
</dbReference>
<accession>A0A2M6WC50</accession>
<evidence type="ECO:0000256" key="2">
    <source>
        <dbReference type="ARBA" id="ARBA00009840"/>
    </source>
</evidence>
<comment type="similarity">
    <text evidence="2">Belongs to the RmuC family.</text>
</comment>
<comment type="function">
    <text evidence="1">Involved in DNA recombination.</text>
</comment>
<dbReference type="PANTHER" id="PTHR30563:SF0">
    <property type="entry name" value="DNA RECOMBINATION PROTEIN RMUC"/>
    <property type="match status" value="1"/>
</dbReference>
<name>A0A2M6WC50_9BACT</name>
<dbReference type="GO" id="GO:0006310">
    <property type="term" value="P:DNA recombination"/>
    <property type="evidence" value="ECO:0007669"/>
    <property type="project" value="UniProtKB-KW"/>
</dbReference>
<dbReference type="AlphaFoldDB" id="A0A2M6WC50"/>
<dbReference type="EMBL" id="PFBO01000090">
    <property type="protein sequence ID" value="PIT90378.1"/>
    <property type="molecule type" value="Genomic_DNA"/>
</dbReference>
<dbReference type="Proteomes" id="UP000230543">
    <property type="component" value="Unassembled WGS sequence"/>
</dbReference>
<evidence type="ECO:0000256" key="3">
    <source>
        <dbReference type="ARBA" id="ARBA00023054"/>
    </source>
</evidence>
<gene>
    <name evidence="5" type="ORF">COU22_02525</name>
</gene>
<dbReference type="InterPro" id="IPR003798">
    <property type="entry name" value="DNA_recombination_RmuC"/>
</dbReference>
<organism evidence="5 6">
    <name type="scientific">Candidatus Komeilibacteria bacterium CG10_big_fil_rev_8_21_14_0_10_41_13</name>
    <dbReference type="NCBI Taxonomy" id="1974476"/>
    <lineage>
        <taxon>Bacteria</taxon>
        <taxon>Candidatus Komeiliibacteriota</taxon>
    </lineage>
</organism>
<keyword evidence="3" id="KW-0175">Coiled coil</keyword>
<keyword evidence="4" id="KW-0233">DNA recombination</keyword>
<evidence type="ECO:0000256" key="1">
    <source>
        <dbReference type="ARBA" id="ARBA00003416"/>
    </source>
</evidence>
<protein>
    <submittedName>
        <fullName evidence="5">DNA recombination protein RmuC</fullName>
    </submittedName>
</protein>
<sequence length="344" mass="39505">MEILLIIILIVIVLGFVALFWAQAKKNKDQGQDQSMLMLQNQINEISKTLDSKLGDSNKMLQGQLAESAKIVRDVTEKLTKLDETNRQVVSFADQLKSLQDILKNPKQRGVLGEYYLETVLKNVLPPKAYQMQYKFKNGEIVDAVIFLKDKIVPIDSKFSLENYNKILNENDEAEKEKLEKIFKQDLKNRIDETAKYIRPAENTMDFAFMFIPAEAIYYDLLVNKVGAVQVNTRDLIEYAFKEKKVIIVSPTSFFAYLQTVLQGLRALQIEESAKEIRDRVDKLGRHILNFDVYMQKLGNNLSTTVNAYNTSYKEFKKIDKDVVRIAGGESQIEALEIDRPKGE</sequence>
<reference evidence="6" key="1">
    <citation type="submission" date="2017-09" db="EMBL/GenBank/DDBJ databases">
        <title>Depth-based differentiation of microbial function through sediment-hosted aquifers and enrichment of novel symbionts in the deep terrestrial subsurface.</title>
        <authorList>
            <person name="Probst A.J."/>
            <person name="Ladd B."/>
            <person name="Jarett J.K."/>
            <person name="Geller-Mcgrath D.E."/>
            <person name="Sieber C.M.K."/>
            <person name="Emerson J.B."/>
            <person name="Anantharaman K."/>
            <person name="Thomas B.C."/>
            <person name="Malmstrom R."/>
            <person name="Stieglmeier M."/>
            <person name="Klingl A."/>
            <person name="Woyke T."/>
            <person name="Ryan C.M."/>
            <person name="Banfield J.F."/>
        </authorList>
    </citation>
    <scope>NUCLEOTIDE SEQUENCE [LARGE SCALE GENOMIC DNA]</scope>
</reference>
<proteinExistence type="inferred from homology"/>
<evidence type="ECO:0000313" key="6">
    <source>
        <dbReference type="Proteomes" id="UP000230543"/>
    </source>
</evidence>
<dbReference type="PANTHER" id="PTHR30563">
    <property type="entry name" value="DNA RECOMBINATION PROTEIN RMUC"/>
    <property type="match status" value="1"/>
</dbReference>
<comment type="caution">
    <text evidence="5">The sequence shown here is derived from an EMBL/GenBank/DDBJ whole genome shotgun (WGS) entry which is preliminary data.</text>
</comment>
<evidence type="ECO:0000256" key="4">
    <source>
        <dbReference type="ARBA" id="ARBA00023172"/>
    </source>
</evidence>